<dbReference type="Proteomes" id="UP000275078">
    <property type="component" value="Unassembled WGS sequence"/>
</dbReference>
<organism evidence="1 2">
    <name type="scientific">Ascobolus immersus RN42</name>
    <dbReference type="NCBI Taxonomy" id="1160509"/>
    <lineage>
        <taxon>Eukaryota</taxon>
        <taxon>Fungi</taxon>
        <taxon>Dikarya</taxon>
        <taxon>Ascomycota</taxon>
        <taxon>Pezizomycotina</taxon>
        <taxon>Pezizomycetes</taxon>
        <taxon>Pezizales</taxon>
        <taxon>Ascobolaceae</taxon>
        <taxon>Ascobolus</taxon>
    </lineage>
</organism>
<reference evidence="1 2" key="1">
    <citation type="journal article" date="2018" name="Nat. Ecol. Evol.">
        <title>Pezizomycetes genomes reveal the molecular basis of ectomycorrhizal truffle lifestyle.</title>
        <authorList>
            <person name="Murat C."/>
            <person name="Payen T."/>
            <person name="Noel B."/>
            <person name="Kuo A."/>
            <person name="Morin E."/>
            <person name="Chen J."/>
            <person name="Kohler A."/>
            <person name="Krizsan K."/>
            <person name="Balestrini R."/>
            <person name="Da Silva C."/>
            <person name="Montanini B."/>
            <person name="Hainaut M."/>
            <person name="Levati E."/>
            <person name="Barry K.W."/>
            <person name="Belfiori B."/>
            <person name="Cichocki N."/>
            <person name="Clum A."/>
            <person name="Dockter R.B."/>
            <person name="Fauchery L."/>
            <person name="Guy J."/>
            <person name="Iotti M."/>
            <person name="Le Tacon F."/>
            <person name="Lindquist E.A."/>
            <person name="Lipzen A."/>
            <person name="Malagnac F."/>
            <person name="Mello A."/>
            <person name="Molinier V."/>
            <person name="Miyauchi S."/>
            <person name="Poulain J."/>
            <person name="Riccioni C."/>
            <person name="Rubini A."/>
            <person name="Sitrit Y."/>
            <person name="Splivallo R."/>
            <person name="Traeger S."/>
            <person name="Wang M."/>
            <person name="Zifcakova L."/>
            <person name="Wipf D."/>
            <person name="Zambonelli A."/>
            <person name="Paolocci F."/>
            <person name="Nowrousian M."/>
            <person name="Ottonello S."/>
            <person name="Baldrian P."/>
            <person name="Spatafora J.W."/>
            <person name="Henrissat B."/>
            <person name="Nagy L.G."/>
            <person name="Aury J.M."/>
            <person name="Wincker P."/>
            <person name="Grigoriev I.V."/>
            <person name="Bonfante P."/>
            <person name="Martin F.M."/>
        </authorList>
    </citation>
    <scope>NUCLEOTIDE SEQUENCE [LARGE SCALE GENOMIC DNA]</scope>
    <source>
        <strain evidence="1 2">RN42</strain>
    </source>
</reference>
<evidence type="ECO:0000313" key="1">
    <source>
        <dbReference type="EMBL" id="RPA87460.1"/>
    </source>
</evidence>
<sequence length="183" mass="21368">MTAVPLPTYLMLQSYLLPMSVHYRSKRQSRELIKKPLHLTEHYLPSAFHFTVRRALNCWKRSLEIICRGFSFVHTSCGIRGIRKCQFLLPSRRLSETLLGNLQIPLVFRLSFVPYLNLRSRALPMSNSRGIPLKLCTTLAIRYLLNRSTQPGHHNTYPTQEVLALYLYRIATTVQFPNHFIRL</sequence>
<accession>A0A3N4ITE9</accession>
<dbReference type="AlphaFoldDB" id="A0A3N4ITE9"/>
<evidence type="ECO:0000313" key="2">
    <source>
        <dbReference type="Proteomes" id="UP000275078"/>
    </source>
</evidence>
<keyword evidence="2" id="KW-1185">Reference proteome</keyword>
<proteinExistence type="predicted"/>
<dbReference type="EMBL" id="ML119646">
    <property type="protein sequence ID" value="RPA87460.1"/>
    <property type="molecule type" value="Genomic_DNA"/>
</dbReference>
<name>A0A3N4ITE9_ASCIM</name>
<gene>
    <name evidence="1" type="ORF">BJ508DRAFT_60327</name>
</gene>
<protein>
    <submittedName>
        <fullName evidence="1">Uncharacterized protein</fullName>
    </submittedName>
</protein>